<dbReference type="AlphaFoldDB" id="A0A2J6QI40"/>
<dbReference type="OrthoDB" id="5291055at2759"/>
<evidence type="ECO:0000313" key="2">
    <source>
        <dbReference type="Proteomes" id="UP000235672"/>
    </source>
</evidence>
<gene>
    <name evidence="1" type="ORF">NA56DRAFT_744920</name>
</gene>
<evidence type="ECO:0000313" key="1">
    <source>
        <dbReference type="EMBL" id="PMD25924.1"/>
    </source>
</evidence>
<evidence type="ECO:0008006" key="3">
    <source>
        <dbReference type="Google" id="ProtNLM"/>
    </source>
</evidence>
<proteinExistence type="predicted"/>
<name>A0A2J6QI40_9HELO</name>
<dbReference type="EMBL" id="KZ613469">
    <property type="protein sequence ID" value="PMD25924.1"/>
    <property type="molecule type" value="Genomic_DNA"/>
</dbReference>
<keyword evidence="2" id="KW-1185">Reference proteome</keyword>
<dbReference type="InterPro" id="IPR022025">
    <property type="entry name" value="Amidoligase_2"/>
</dbReference>
<dbReference type="Pfam" id="PF12224">
    <property type="entry name" value="Amidoligase_2"/>
    <property type="match status" value="1"/>
</dbReference>
<dbReference type="PANTHER" id="PTHR36847">
    <property type="entry name" value="AMIDOLIGASE ENZYME"/>
    <property type="match status" value="1"/>
</dbReference>
<dbReference type="Proteomes" id="UP000235672">
    <property type="component" value="Unassembled WGS sequence"/>
</dbReference>
<sequence length="324" mass="36945">MATPLRRLSFGVEIEVVGEPWKVRDGWTPQQYYDRLQKALENRGLTAVVDNSTVNRSRPDHYDKWFITTDASLHAIEPQVGLEAVSPKMALNEDYRDQIKLFWESLRIVFKVQMNPSSGTHIHVGSLGTNFSLDDAKRIAFATCTYEPYVISLLPTARRDNPYCVRNSKRPGRLGELFEQRTPAALRLISNDIKACADFSQLVVYMQGSWEDGKSRRALWNFQNLVRRPTAGYPPTYTVEFRGGRHMRGHVRTLAWLSFAVTFIALALQENLVNSSGPYHVSHNGKAAEVARFWTKLRGSAKLLKVDEHLPSSFKMMSEKEPWA</sequence>
<dbReference type="STRING" id="1745343.A0A2J6QI40"/>
<reference evidence="1 2" key="1">
    <citation type="submission" date="2016-05" db="EMBL/GenBank/DDBJ databases">
        <title>A degradative enzymes factory behind the ericoid mycorrhizal symbiosis.</title>
        <authorList>
            <consortium name="DOE Joint Genome Institute"/>
            <person name="Martino E."/>
            <person name="Morin E."/>
            <person name="Grelet G."/>
            <person name="Kuo A."/>
            <person name="Kohler A."/>
            <person name="Daghino S."/>
            <person name="Barry K."/>
            <person name="Choi C."/>
            <person name="Cichocki N."/>
            <person name="Clum A."/>
            <person name="Copeland A."/>
            <person name="Hainaut M."/>
            <person name="Haridas S."/>
            <person name="Labutti K."/>
            <person name="Lindquist E."/>
            <person name="Lipzen A."/>
            <person name="Khouja H.-R."/>
            <person name="Murat C."/>
            <person name="Ohm R."/>
            <person name="Olson A."/>
            <person name="Spatafora J."/>
            <person name="Veneault-Fourrey C."/>
            <person name="Henrissat B."/>
            <person name="Grigoriev I."/>
            <person name="Martin F."/>
            <person name="Perotto S."/>
        </authorList>
    </citation>
    <scope>NUCLEOTIDE SEQUENCE [LARGE SCALE GENOMIC DNA]</scope>
    <source>
        <strain evidence="1 2">UAMH 7357</strain>
    </source>
</reference>
<accession>A0A2J6QI40</accession>
<dbReference type="PANTHER" id="PTHR36847:SF1">
    <property type="entry name" value="AMIDOLIGASE ENZYME"/>
    <property type="match status" value="1"/>
</dbReference>
<organism evidence="1 2">
    <name type="scientific">Hyaloscypha hepaticicola</name>
    <dbReference type="NCBI Taxonomy" id="2082293"/>
    <lineage>
        <taxon>Eukaryota</taxon>
        <taxon>Fungi</taxon>
        <taxon>Dikarya</taxon>
        <taxon>Ascomycota</taxon>
        <taxon>Pezizomycotina</taxon>
        <taxon>Leotiomycetes</taxon>
        <taxon>Helotiales</taxon>
        <taxon>Hyaloscyphaceae</taxon>
        <taxon>Hyaloscypha</taxon>
    </lineage>
</organism>
<protein>
    <recommendedName>
        <fullName evidence="3">Amidoligase enzyme</fullName>
    </recommendedName>
</protein>